<dbReference type="AlphaFoldDB" id="A0A7Y9LAA4"/>
<dbReference type="GO" id="GO:0016987">
    <property type="term" value="F:sigma factor activity"/>
    <property type="evidence" value="ECO:0007669"/>
    <property type="project" value="UniProtKB-KW"/>
</dbReference>
<dbReference type="PANTHER" id="PTHR43133">
    <property type="entry name" value="RNA POLYMERASE ECF-TYPE SIGMA FACTO"/>
    <property type="match status" value="1"/>
</dbReference>
<dbReference type="Gene3D" id="1.10.10.10">
    <property type="entry name" value="Winged helix-like DNA-binding domain superfamily/Winged helix DNA-binding domain"/>
    <property type="match status" value="1"/>
</dbReference>
<dbReference type="GO" id="GO:0006352">
    <property type="term" value="P:DNA-templated transcription initiation"/>
    <property type="evidence" value="ECO:0007669"/>
    <property type="project" value="InterPro"/>
</dbReference>
<keyword evidence="3" id="KW-0805">Transcription regulation</keyword>
<dbReference type="Pfam" id="PF08281">
    <property type="entry name" value="Sigma70_r4_2"/>
    <property type="match status" value="1"/>
</dbReference>
<comment type="caution">
    <text evidence="9">The sequence shown here is derived from an EMBL/GenBank/DDBJ whole genome shotgun (WGS) entry which is preliminary data.</text>
</comment>
<dbReference type="PANTHER" id="PTHR43133:SF65">
    <property type="entry name" value="ECF RNA POLYMERASE SIGMA FACTOR SIGG"/>
    <property type="match status" value="1"/>
</dbReference>
<dbReference type="NCBIfam" id="TIGR02960">
    <property type="entry name" value="SigX5"/>
    <property type="match status" value="1"/>
</dbReference>
<dbReference type="Proteomes" id="UP000569914">
    <property type="component" value="Unassembled WGS sequence"/>
</dbReference>
<keyword evidence="5" id="KW-0804">Transcription</keyword>
<evidence type="ECO:0000256" key="3">
    <source>
        <dbReference type="ARBA" id="ARBA00023015"/>
    </source>
</evidence>
<evidence type="ECO:0000313" key="9">
    <source>
        <dbReference type="EMBL" id="NYE72644.1"/>
    </source>
</evidence>
<accession>A0A7Y9LAA4</accession>
<dbReference type="EMBL" id="JACCBU010000001">
    <property type="protein sequence ID" value="NYE72644.1"/>
    <property type="molecule type" value="Genomic_DNA"/>
</dbReference>
<feature type="domain" description="RNA polymerase sigma factor 70 region 4 type 2" evidence="7">
    <location>
        <begin position="127"/>
        <end position="179"/>
    </location>
</feature>
<evidence type="ECO:0000259" key="8">
    <source>
        <dbReference type="Pfam" id="PF12680"/>
    </source>
</evidence>
<feature type="domain" description="RNA polymerase sigma-70 region 2" evidence="6">
    <location>
        <begin position="10"/>
        <end position="76"/>
    </location>
</feature>
<comment type="similarity">
    <text evidence="1">Belongs to the sigma-70 factor family. ECF subfamily.</text>
</comment>
<dbReference type="SUPFAM" id="SSF54427">
    <property type="entry name" value="NTF2-like"/>
    <property type="match status" value="1"/>
</dbReference>
<keyword evidence="4" id="KW-0731">Sigma factor</keyword>
<dbReference type="RefSeq" id="WP_179753592.1">
    <property type="nucleotide sequence ID" value="NZ_JACCBU010000001.1"/>
</dbReference>
<reference evidence="9 10" key="1">
    <citation type="submission" date="2020-07" db="EMBL/GenBank/DDBJ databases">
        <title>Sequencing the genomes of 1000 actinobacteria strains.</title>
        <authorList>
            <person name="Klenk H.-P."/>
        </authorList>
    </citation>
    <scope>NUCLEOTIDE SEQUENCE [LARGE SCALE GENOMIC DNA]</scope>
    <source>
        <strain evidence="9 10">DSM 22083</strain>
    </source>
</reference>
<dbReference type="SUPFAM" id="SSF88946">
    <property type="entry name" value="Sigma2 domain of RNA polymerase sigma factors"/>
    <property type="match status" value="1"/>
</dbReference>
<dbReference type="NCBIfam" id="NF006089">
    <property type="entry name" value="PRK08241.1"/>
    <property type="match status" value="1"/>
</dbReference>
<dbReference type="InterPro" id="IPR007627">
    <property type="entry name" value="RNA_pol_sigma70_r2"/>
</dbReference>
<comment type="subunit">
    <text evidence="2">Interacts transiently with the RNA polymerase catalytic core formed by RpoA, RpoB, RpoC and RpoZ (2 alpha, 1 beta, 1 beta' and 1 omega subunit) to form the RNA polymerase holoenzyme that can initiate transcription.</text>
</comment>
<evidence type="ECO:0000256" key="4">
    <source>
        <dbReference type="ARBA" id="ARBA00023082"/>
    </source>
</evidence>
<feature type="domain" description="SnoaL-like" evidence="8">
    <location>
        <begin position="197"/>
        <end position="290"/>
    </location>
</feature>
<name>A0A7Y9LAA4_9ACTN</name>
<protein>
    <submittedName>
        <fullName evidence="9">RNA polymerase sigma-70 factor (ECF subfamily)</fullName>
    </submittedName>
</protein>
<evidence type="ECO:0000259" key="7">
    <source>
        <dbReference type="Pfam" id="PF08281"/>
    </source>
</evidence>
<dbReference type="GO" id="GO:0003677">
    <property type="term" value="F:DNA binding"/>
    <property type="evidence" value="ECO:0007669"/>
    <property type="project" value="InterPro"/>
</dbReference>
<dbReference type="NCBIfam" id="TIGR02937">
    <property type="entry name" value="sigma70-ECF"/>
    <property type="match status" value="1"/>
</dbReference>
<evidence type="ECO:0000259" key="6">
    <source>
        <dbReference type="Pfam" id="PF04542"/>
    </source>
</evidence>
<proteinExistence type="inferred from homology"/>
<dbReference type="InterPro" id="IPR039425">
    <property type="entry name" value="RNA_pol_sigma-70-like"/>
</dbReference>
<sequence length="316" mass="34493">MTPFSAEQLEAHRIGLTGFCYRMLGGAAEAEDAVQETMLRAWRAAGSYDPGRGAFSTWLYRIAANLCLDLLRGAARRTIATDLGPAANGPELGLPLPDDRWIRPMPDARVLPDDPAELAAQRESVRLAFVAALQQLPPKQRAVLILREVLGWPAAEVATLLDSSVASVNSALQRARATLRRPAPAAPLDAAHRSLLDRYVDAFQRFDIEALTALLHEDATMSMPPYPWWLRGRAAIRTALEHSDGTCHGARLLPVAVNGSPAFGQYHPHGDRYRPFALDVLDLADGRIVGMTTFLDAAGDFARFGLPVELLVAEFR</sequence>
<dbReference type="InterPro" id="IPR014305">
    <property type="entry name" value="RNA_pol_sigma-G_actinobac"/>
</dbReference>
<dbReference type="InterPro" id="IPR037401">
    <property type="entry name" value="SnoaL-like"/>
</dbReference>
<evidence type="ECO:0000256" key="2">
    <source>
        <dbReference type="ARBA" id="ARBA00011344"/>
    </source>
</evidence>
<dbReference type="Gene3D" id="3.10.450.50">
    <property type="match status" value="1"/>
</dbReference>
<dbReference type="Pfam" id="PF12680">
    <property type="entry name" value="SnoaL_2"/>
    <property type="match status" value="1"/>
</dbReference>
<dbReference type="InterPro" id="IPR036388">
    <property type="entry name" value="WH-like_DNA-bd_sf"/>
</dbReference>
<dbReference type="CDD" id="cd06171">
    <property type="entry name" value="Sigma70_r4"/>
    <property type="match status" value="1"/>
</dbReference>
<evidence type="ECO:0000256" key="5">
    <source>
        <dbReference type="ARBA" id="ARBA00023163"/>
    </source>
</evidence>
<evidence type="ECO:0000313" key="10">
    <source>
        <dbReference type="Proteomes" id="UP000569914"/>
    </source>
</evidence>
<dbReference type="InterPro" id="IPR013249">
    <property type="entry name" value="RNA_pol_sigma70_r4_t2"/>
</dbReference>
<gene>
    <name evidence="9" type="ORF">BKA15_003973</name>
</gene>
<dbReference type="InterPro" id="IPR013325">
    <property type="entry name" value="RNA_pol_sigma_r2"/>
</dbReference>
<evidence type="ECO:0000256" key="1">
    <source>
        <dbReference type="ARBA" id="ARBA00010641"/>
    </source>
</evidence>
<dbReference type="Gene3D" id="1.10.1740.10">
    <property type="match status" value="1"/>
</dbReference>
<dbReference type="Pfam" id="PF04542">
    <property type="entry name" value="Sigma70_r2"/>
    <property type="match status" value="1"/>
</dbReference>
<keyword evidence="10" id="KW-1185">Reference proteome</keyword>
<dbReference type="InterPro" id="IPR013324">
    <property type="entry name" value="RNA_pol_sigma_r3/r4-like"/>
</dbReference>
<dbReference type="SUPFAM" id="SSF88659">
    <property type="entry name" value="Sigma3 and sigma4 domains of RNA polymerase sigma factors"/>
    <property type="match status" value="1"/>
</dbReference>
<dbReference type="InterPro" id="IPR014284">
    <property type="entry name" value="RNA_pol_sigma-70_dom"/>
</dbReference>
<dbReference type="InterPro" id="IPR032710">
    <property type="entry name" value="NTF2-like_dom_sf"/>
</dbReference>
<organism evidence="9 10">
    <name type="scientific">Microlunatus parietis</name>
    <dbReference type="NCBI Taxonomy" id="682979"/>
    <lineage>
        <taxon>Bacteria</taxon>
        <taxon>Bacillati</taxon>
        <taxon>Actinomycetota</taxon>
        <taxon>Actinomycetes</taxon>
        <taxon>Propionibacteriales</taxon>
        <taxon>Propionibacteriaceae</taxon>
        <taxon>Microlunatus</taxon>
    </lineage>
</organism>